<evidence type="ECO:0000313" key="3">
    <source>
        <dbReference type="Proteomes" id="UP001458415"/>
    </source>
</evidence>
<feature type="region of interest" description="Disordered" evidence="1">
    <location>
        <begin position="1"/>
        <end position="26"/>
    </location>
</feature>
<keyword evidence="3" id="KW-1185">Reference proteome</keyword>
<name>A0ABV1W7Q1_9ACTN</name>
<gene>
    <name evidence="2" type="ORF">ABT317_25420</name>
</gene>
<evidence type="ECO:0000313" key="2">
    <source>
        <dbReference type="EMBL" id="MER6980219.1"/>
    </source>
</evidence>
<feature type="non-terminal residue" evidence="2">
    <location>
        <position position="65"/>
    </location>
</feature>
<evidence type="ECO:0000256" key="1">
    <source>
        <dbReference type="SAM" id="MobiDB-lite"/>
    </source>
</evidence>
<sequence>MASLRAKTGRFQPPVTVSRTRGSGADSACSALSIRSASVFSLTRTSMCATALPATTLRRLPPVTT</sequence>
<organism evidence="2 3">
    <name type="scientific">Streptomyces carpinensis</name>
    <dbReference type="NCBI Taxonomy" id="66369"/>
    <lineage>
        <taxon>Bacteria</taxon>
        <taxon>Bacillati</taxon>
        <taxon>Actinomycetota</taxon>
        <taxon>Actinomycetes</taxon>
        <taxon>Kitasatosporales</taxon>
        <taxon>Streptomycetaceae</taxon>
        <taxon>Streptomyces</taxon>
    </lineage>
</organism>
<dbReference type="Proteomes" id="UP001458415">
    <property type="component" value="Unassembled WGS sequence"/>
</dbReference>
<accession>A0ABV1W7Q1</accession>
<comment type="caution">
    <text evidence="2">The sequence shown here is derived from an EMBL/GenBank/DDBJ whole genome shotgun (WGS) entry which is preliminary data.</text>
</comment>
<reference evidence="2 3" key="1">
    <citation type="submission" date="2024-06" db="EMBL/GenBank/DDBJ databases">
        <title>The Natural Products Discovery Center: Release of the First 8490 Sequenced Strains for Exploring Actinobacteria Biosynthetic Diversity.</title>
        <authorList>
            <person name="Kalkreuter E."/>
            <person name="Kautsar S.A."/>
            <person name="Yang D."/>
            <person name="Bader C.D."/>
            <person name="Teijaro C.N."/>
            <person name="Fluegel L."/>
            <person name="Davis C.M."/>
            <person name="Simpson J.R."/>
            <person name="Lauterbach L."/>
            <person name="Steele A.D."/>
            <person name="Gui C."/>
            <person name="Meng S."/>
            <person name="Li G."/>
            <person name="Viehrig K."/>
            <person name="Ye F."/>
            <person name="Su P."/>
            <person name="Kiefer A.F."/>
            <person name="Nichols A."/>
            <person name="Cepeda A.J."/>
            <person name="Yan W."/>
            <person name="Fan B."/>
            <person name="Jiang Y."/>
            <person name="Adhikari A."/>
            <person name="Zheng C.-J."/>
            <person name="Schuster L."/>
            <person name="Cowan T.M."/>
            <person name="Smanski M.J."/>
            <person name="Chevrette M.G."/>
            <person name="De Carvalho L.P.S."/>
            <person name="Shen B."/>
        </authorList>
    </citation>
    <scope>NUCLEOTIDE SEQUENCE [LARGE SCALE GENOMIC DNA]</scope>
    <source>
        <strain evidence="2 3">NPDC000634</strain>
    </source>
</reference>
<protein>
    <submittedName>
        <fullName evidence="2">Uncharacterized protein</fullName>
    </submittedName>
</protein>
<dbReference type="EMBL" id="JBEPCU010000508">
    <property type="protein sequence ID" value="MER6980219.1"/>
    <property type="molecule type" value="Genomic_DNA"/>
</dbReference>
<proteinExistence type="predicted"/>